<feature type="compositionally biased region" description="Gly residues" evidence="1">
    <location>
        <begin position="639"/>
        <end position="655"/>
    </location>
</feature>
<feature type="compositionally biased region" description="Low complexity" evidence="1">
    <location>
        <begin position="19"/>
        <end position="28"/>
    </location>
</feature>
<name>A0A3N4IK50_ASCIM</name>
<evidence type="ECO:0000256" key="1">
    <source>
        <dbReference type="SAM" id="MobiDB-lite"/>
    </source>
</evidence>
<feature type="compositionally biased region" description="Acidic residues" evidence="1">
    <location>
        <begin position="317"/>
        <end position="327"/>
    </location>
</feature>
<dbReference type="EMBL" id="ML119658">
    <property type="protein sequence ID" value="RPA84561.1"/>
    <property type="molecule type" value="Genomic_DNA"/>
</dbReference>
<accession>A0A3N4IK50</accession>
<keyword evidence="3" id="KW-1185">Reference proteome</keyword>
<protein>
    <submittedName>
        <fullName evidence="2">Uncharacterized protein</fullName>
    </submittedName>
</protein>
<sequence>MGYTKAQREAKKKREEEAAAAAAAGGAVPTPPAPPPKTPRKRPSKKDPTTPKAAGVQKQPSTRALRGKKSAANLPNNDNAIDNLAETLLAAAGNQEEILSPRTQRITSDMQELEFGLGSPNGHPEGEDRMDLDPPFPQPAANAPVRFEALEGPIGPPRAPISAATQSAADVAADAAVARMRAEEARAAALERRRLAEEDFKKAQAAFELAQAAAISPIPPVAATPVGTALASPQAPEATAAPTNISTAPEVVHQTATVTTASSVISSAALIDSTGNQTVTQAKATVTASTIVTETTQPASSNAKTSENAEDGKEPEEPTGEDQDDTSAETTGKKKRYVSKKAEEQVVCDITLGRYNLSLIRPPNTNEDQKYDGLSEDLEELYDLGLAVGDSKLFEQLRDLHSQVYVRNQLYKCNAFHAEMIAHIYGPVFRIKKDTPSGVKLAQKKLTNQMNAWGSSFQNNITRKTFPEYLNKKVVEMGWKDEIDKWTAEEWTEKMNELFESDFCNIVKIWSCVWVRVDATFLNEEHPMFYFIQFMFVNLAQLIRKYNLDPDDSKLRKEVWTVFSRKLPGHSAVADVTLEHVPPPPPAGVHGLKNLTAPAKVTEADLADEMPVAIPNKSKIKFTKAFSTAFPSNNNQEQGNGGNSEQGAGGDVGTA</sequence>
<evidence type="ECO:0000313" key="3">
    <source>
        <dbReference type="Proteomes" id="UP000275078"/>
    </source>
</evidence>
<proteinExistence type="predicted"/>
<feature type="compositionally biased region" description="Polar residues" evidence="1">
    <location>
        <begin position="297"/>
        <end position="306"/>
    </location>
</feature>
<gene>
    <name evidence="2" type="ORF">BJ508DRAFT_323473</name>
</gene>
<feature type="region of interest" description="Disordered" evidence="1">
    <location>
        <begin position="114"/>
        <end position="141"/>
    </location>
</feature>
<dbReference type="AlphaFoldDB" id="A0A3N4IK50"/>
<feature type="region of interest" description="Disordered" evidence="1">
    <location>
        <begin position="630"/>
        <end position="655"/>
    </location>
</feature>
<feature type="compositionally biased region" description="Basic and acidic residues" evidence="1">
    <location>
        <begin position="1"/>
        <end position="17"/>
    </location>
</feature>
<feature type="region of interest" description="Disordered" evidence="1">
    <location>
        <begin position="293"/>
        <end position="336"/>
    </location>
</feature>
<reference evidence="2 3" key="1">
    <citation type="journal article" date="2018" name="Nat. Ecol. Evol.">
        <title>Pezizomycetes genomes reveal the molecular basis of ectomycorrhizal truffle lifestyle.</title>
        <authorList>
            <person name="Murat C."/>
            <person name="Payen T."/>
            <person name="Noel B."/>
            <person name="Kuo A."/>
            <person name="Morin E."/>
            <person name="Chen J."/>
            <person name="Kohler A."/>
            <person name="Krizsan K."/>
            <person name="Balestrini R."/>
            <person name="Da Silva C."/>
            <person name="Montanini B."/>
            <person name="Hainaut M."/>
            <person name="Levati E."/>
            <person name="Barry K.W."/>
            <person name="Belfiori B."/>
            <person name="Cichocki N."/>
            <person name="Clum A."/>
            <person name="Dockter R.B."/>
            <person name="Fauchery L."/>
            <person name="Guy J."/>
            <person name="Iotti M."/>
            <person name="Le Tacon F."/>
            <person name="Lindquist E.A."/>
            <person name="Lipzen A."/>
            <person name="Malagnac F."/>
            <person name="Mello A."/>
            <person name="Molinier V."/>
            <person name="Miyauchi S."/>
            <person name="Poulain J."/>
            <person name="Riccioni C."/>
            <person name="Rubini A."/>
            <person name="Sitrit Y."/>
            <person name="Splivallo R."/>
            <person name="Traeger S."/>
            <person name="Wang M."/>
            <person name="Zifcakova L."/>
            <person name="Wipf D."/>
            <person name="Zambonelli A."/>
            <person name="Paolocci F."/>
            <person name="Nowrousian M."/>
            <person name="Ottonello S."/>
            <person name="Baldrian P."/>
            <person name="Spatafora J.W."/>
            <person name="Henrissat B."/>
            <person name="Nagy L.G."/>
            <person name="Aury J.M."/>
            <person name="Wincker P."/>
            <person name="Grigoriev I.V."/>
            <person name="Bonfante P."/>
            <person name="Martin F.M."/>
        </authorList>
    </citation>
    <scope>NUCLEOTIDE SEQUENCE [LARGE SCALE GENOMIC DNA]</scope>
    <source>
        <strain evidence="2 3">RN42</strain>
    </source>
</reference>
<evidence type="ECO:0000313" key="2">
    <source>
        <dbReference type="EMBL" id="RPA84561.1"/>
    </source>
</evidence>
<organism evidence="2 3">
    <name type="scientific">Ascobolus immersus RN42</name>
    <dbReference type="NCBI Taxonomy" id="1160509"/>
    <lineage>
        <taxon>Eukaryota</taxon>
        <taxon>Fungi</taxon>
        <taxon>Dikarya</taxon>
        <taxon>Ascomycota</taxon>
        <taxon>Pezizomycotina</taxon>
        <taxon>Pezizomycetes</taxon>
        <taxon>Pezizales</taxon>
        <taxon>Ascobolaceae</taxon>
        <taxon>Ascobolus</taxon>
    </lineage>
</organism>
<dbReference type="Proteomes" id="UP000275078">
    <property type="component" value="Unassembled WGS sequence"/>
</dbReference>
<feature type="region of interest" description="Disordered" evidence="1">
    <location>
        <begin position="1"/>
        <end position="79"/>
    </location>
</feature>